<evidence type="ECO:0008006" key="4">
    <source>
        <dbReference type="Google" id="ProtNLM"/>
    </source>
</evidence>
<sequence>MTNLLAAGLMFGMTVAVSSATVAHETRIDHASGPVDVRYNGAVTIDHQQIGSVAPGGRASTLRCAWQANMAVTREAKATPGTLMTRQFVREGIASGSRAGWCTTNKAAIAKEVAARTRDLNQHIVEVAQEDHDVLRSELDRLHGAVREG</sequence>
<reference evidence="2" key="1">
    <citation type="submission" date="2022-07" db="EMBL/GenBank/DDBJ databases">
        <title>Sphingomonas sp. nov., a novel bacterium isolated from the north slope of the Mount Everest.</title>
        <authorList>
            <person name="Cui X."/>
            <person name="Liu Y."/>
        </authorList>
    </citation>
    <scope>NUCLEOTIDE SEQUENCE</scope>
    <source>
        <strain evidence="2">S5-59</strain>
    </source>
</reference>
<keyword evidence="1" id="KW-0732">Signal</keyword>
<accession>A0ABY5L714</accession>
<dbReference type="EMBL" id="CP101740">
    <property type="protein sequence ID" value="UUL82237.1"/>
    <property type="molecule type" value="Genomic_DNA"/>
</dbReference>
<feature type="signal peptide" evidence="1">
    <location>
        <begin position="1"/>
        <end position="19"/>
    </location>
</feature>
<name>A0ABY5L714_9SPHN</name>
<evidence type="ECO:0000313" key="2">
    <source>
        <dbReference type="EMBL" id="UUL82237.1"/>
    </source>
</evidence>
<gene>
    <name evidence="2" type="ORF">NMP03_13780</name>
</gene>
<evidence type="ECO:0000256" key="1">
    <source>
        <dbReference type="SAM" id="SignalP"/>
    </source>
</evidence>
<evidence type="ECO:0000313" key="3">
    <source>
        <dbReference type="Proteomes" id="UP001058533"/>
    </source>
</evidence>
<dbReference type="Proteomes" id="UP001058533">
    <property type="component" value="Chromosome"/>
</dbReference>
<dbReference type="RefSeq" id="WP_256506034.1">
    <property type="nucleotide sequence ID" value="NZ_CP101740.1"/>
</dbReference>
<protein>
    <recommendedName>
        <fullName evidence="4">UrcA family protein</fullName>
    </recommendedName>
</protein>
<feature type="chain" id="PRO_5046800635" description="UrcA family protein" evidence="1">
    <location>
        <begin position="20"/>
        <end position="149"/>
    </location>
</feature>
<proteinExistence type="predicted"/>
<organism evidence="2 3">
    <name type="scientific">Sphingomonas qomolangmaensis</name>
    <dbReference type="NCBI Taxonomy" id="2918765"/>
    <lineage>
        <taxon>Bacteria</taxon>
        <taxon>Pseudomonadati</taxon>
        <taxon>Pseudomonadota</taxon>
        <taxon>Alphaproteobacteria</taxon>
        <taxon>Sphingomonadales</taxon>
        <taxon>Sphingomonadaceae</taxon>
        <taxon>Sphingomonas</taxon>
    </lineage>
</organism>
<keyword evidence="3" id="KW-1185">Reference proteome</keyword>